<dbReference type="Proteomes" id="UP000789706">
    <property type="component" value="Unassembled WGS sequence"/>
</dbReference>
<evidence type="ECO:0000256" key="2">
    <source>
        <dbReference type="ARBA" id="ARBA00009093"/>
    </source>
</evidence>
<keyword evidence="4" id="KW-0156">Chromatin regulator</keyword>
<evidence type="ECO:0000256" key="7">
    <source>
        <dbReference type="ARBA" id="ARBA00023242"/>
    </source>
</evidence>
<comment type="caution">
    <text evidence="10">The sequence shown here is derived from an EMBL/GenBank/DDBJ whole genome shotgun (WGS) entry which is preliminary data.</text>
</comment>
<accession>A0A9N9FXF0</accession>
<keyword evidence="11" id="KW-1185">Reference proteome</keyword>
<dbReference type="PANTHER" id="PTHR10880">
    <property type="entry name" value="MORTALITY FACTOR 4-LIKE PROTEIN"/>
    <property type="match status" value="1"/>
</dbReference>
<comment type="subcellular location">
    <subcellularLocation>
        <location evidence="1">Nucleus</location>
    </subcellularLocation>
</comment>
<reference evidence="10" key="1">
    <citation type="submission" date="2021-06" db="EMBL/GenBank/DDBJ databases">
        <authorList>
            <person name="Kallberg Y."/>
            <person name="Tangrot J."/>
            <person name="Rosling A."/>
        </authorList>
    </citation>
    <scope>NUCLEOTIDE SEQUENCE</scope>
    <source>
        <strain evidence="10">AZ414A</strain>
    </source>
</reference>
<feature type="non-terminal residue" evidence="10">
    <location>
        <position position="338"/>
    </location>
</feature>
<feature type="domain" description="Chromo" evidence="9">
    <location>
        <begin position="24"/>
        <end position="101"/>
    </location>
</feature>
<feature type="compositionally biased region" description="Polar residues" evidence="8">
    <location>
        <begin position="96"/>
        <end position="117"/>
    </location>
</feature>
<dbReference type="AlphaFoldDB" id="A0A9N9FXF0"/>
<evidence type="ECO:0000256" key="8">
    <source>
        <dbReference type="SAM" id="MobiDB-lite"/>
    </source>
</evidence>
<evidence type="ECO:0000256" key="3">
    <source>
        <dbReference type="ARBA" id="ARBA00018505"/>
    </source>
</evidence>
<keyword evidence="5" id="KW-0805">Transcription regulation</keyword>
<dbReference type="PANTHER" id="PTHR10880:SF15">
    <property type="entry name" value="MSL COMPLEX SUBUNIT 3"/>
    <property type="match status" value="1"/>
</dbReference>
<keyword evidence="6" id="KW-0804">Transcription</keyword>
<evidence type="ECO:0000256" key="1">
    <source>
        <dbReference type="ARBA" id="ARBA00004123"/>
    </source>
</evidence>
<dbReference type="SUPFAM" id="SSF54160">
    <property type="entry name" value="Chromo domain-like"/>
    <property type="match status" value="1"/>
</dbReference>
<dbReference type="InterPro" id="IPR053820">
    <property type="entry name" value="MSL3_chromo-like"/>
</dbReference>
<evidence type="ECO:0000313" key="10">
    <source>
        <dbReference type="EMBL" id="CAG8566873.1"/>
    </source>
</evidence>
<protein>
    <recommendedName>
        <fullName evidence="3">Chromatin modification-related protein EAF3</fullName>
    </recommendedName>
</protein>
<dbReference type="GO" id="GO:0035267">
    <property type="term" value="C:NuA4 histone acetyltransferase complex"/>
    <property type="evidence" value="ECO:0007669"/>
    <property type="project" value="TreeGrafter"/>
</dbReference>
<comment type="similarity">
    <text evidence="2">Belongs to the MRG family.</text>
</comment>
<dbReference type="InterPro" id="IPR008676">
    <property type="entry name" value="MRG"/>
</dbReference>
<evidence type="ECO:0000256" key="4">
    <source>
        <dbReference type="ARBA" id="ARBA00022853"/>
    </source>
</evidence>
<dbReference type="SMART" id="SM00298">
    <property type="entry name" value="CHROMO"/>
    <property type="match status" value="1"/>
</dbReference>
<dbReference type="Gene3D" id="1.10.274.30">
    <property type="entry name" value="MRG domain"/>
    <property type="match status" value="1"/>
</dbReference>
<dbReference type="OrthoDB" id="124855at2759"/>
<evidence type="ECO:0000256" key="5">
    <source>
        <dbReference type="ARBA" id="ARBA00023015"/>
    </source>
</evidence>
<dbReference type="InterPro" id="IPR016197">
    <property type="entry name" value="Chromo-like_dom_sf"/>
</dbReference>
<name>A0A9N9FXF0_9GLOM</name>
<organism evidence="10 11">
    <name type="scientific">Diversispora eburnea</name>
    <dbReference type="NCBI Taxonomy" id="1213867"/>
    <lineage>
        <taxon>Eukaryota</taxon>
        <taxon>Fungi</taxon>
        <taxon>Fungi incertae sedis</taxon>
        <taxon>Mucoromycota</taxon>
        <taxon>Glomeromycotina</taxon>
        <taxon>Glomeromycetes</taxon>
        <taxon>Diversisporales</taxon>
        <taxon>Diversisporaceae</taxon>
        <taxon>Diversispora</taxon>
    </lineage>
</organism>
<dbReference type="InterPro" id="IPR000953">
    <property type="entry name" value="Chromo/chromo_shadow_dom"/>
</dbReference>
<dbReference type="Pfam" id="PF05712">
    <property type="entry name" value="MRG"/>
    <property type="match status" value="1"/>
</dbReference>
<dbReference type="EMBL" id="CAJVPK010001034">
    <property type="protein sequence ID" value="CAG8566873.1"/>
    <property type="molecule type" value="Genomic_DNA"/>
</dbReference>
<feature type="region of interest" description="Disordered" evidence="8">
    <location>
        <begin position="96"/>
        <end position="118"/>
    </location>
</feature>
<evidence type="ECO:0000259" key="9">
    <source>
        <dbReference type="SMART" id="SM00298"/>
    </source>
</evidence>
<evidence type="ECO:0000256" key="6">
    <source>
        <dbReference type="ARBA" id="ARBA00023163"/>
    </source>
</evidence>
<sequence length="338" mass="38781">LMAKGKKQASSSSVSSSSDSTVFKYKRGETVLCFHGPTAYPAQILDFRILYENEGGDVGPQYQVHYKGWNKKWDEWVSESRILKMTEENMAAVANTKSSNAGPSNVTAVSTNPESMENNNDINSIASDNNKSTKAPILKGRGPKNVVGIRVFKRARKNKISVNVSNQGMLRLIDEWQWNTRNQLLVHPLPRPNTVDQILEEFCNFQIEELKNSGRNHGRISKTQETLIREQVAGVREYFTESLPIYLLYRFERQQYVEMTEKYPKRPTSSIYGAEHLMRLVVKIPDLVHGVQMKEQKAEALEKLFNDLAKFLETHCQLCFAKQYEFAAPSYIRVIWEY</sequence>
<dbReference type="Pfam" id="PF22732">
    <property type="entry name" value="MSL3_chromo-like"/>
    <property type="match status" value="1"/>
</dbReference>
<dbReference type="Gene3D" id="2.30.30.140">
    <property type="match status" value="1"/>
</dbReference>
<evidence type="ECO:0000313" key="11">
    <source>
        <dbReference type="Proteomes" id="UP000789706"/>
    </source>
</evidence>
<dbReference type="GO" id="GO:0006355">
    <property type="term" value="P:regulation of DNA-templated transcription"/>
    <property type="evidence" value="ECO:0007669"/>
    <property type="project" value="InterPro"/>
</dbReference>
<dbReference type="PIRSF" id="PIRSF038133">
    <property type="entry name" value="HAT_Nua4_EAF3/MRG15"/>
    <property type="match status" value="1"/>
</dbReference>
<dbReference type="GO" id="GO:0032221">
    <property type="term" value="C:Rpd3S complex"/>
    <property type="evidence" value="ECO:0007669"/>
    <property type="project" value="TreeGrafter"/>
</dbReference>
<proteinExistence type="inferred from homology"/>
<dbReference type="InterPro" id="IPR038217">
    <property type="entry name" value="MRG_C_sf"/>
</dbReference>
<dbReference type="InterPro" id="IPR026541">
    <property type="entry name" value="MRG_dom"/>
</dbReference>
<gene>
    <name evidence="10" type="ORF">DEBURN_LOCUS7873</name>
</gene>
<keyword evidence="7" id="KW-0539">Nucleus</keyword>
<dbReference type="PROSITE" id="PS51640">
    <property type="entry name" value="MRG"/>
    <property type="match status" value="1"/>
</dbReference>
<dbReference type="GO" id="GO:0006325">
    <property type="term" value="P:chromatin organization"/>
    <property type="evidence" value="ECO:0007669"/>
    <property type="project" value="UniProtKB-KW"/>
</dbReference>